<evidence type="ECO:0000256" key="5">
    <source>
        <dbReference type="ARBA" id="ARBA00022808"/>
    </source>
</evidence>
<dbReference type="InterPro" id="IPR021922">
    <property type="entry name" value="Par3/HAL_N"/>
</dbReference>
<evidence type="ECO:0000256" key="10">
    <source>
        <dbReference type="SAM" id="MobiDB-lite"/>
    </source>
</evidence>
<dbReference type="InterPro" id="IPR024083">
    <property type="entry name" value="Fumarase/histidase_N"/>
</dbReference>
<comment type="caution">
    <text evidence="12">The sequence shown here is derived from an EMBL/GenBank/DDBJ whole genome shotgun (WGS) entry which is preliminary data.</text>
</comment>
<keyword evidence="13" id="KW-1185">Reference proteome</keyword>
<dbReference type="GO" id="GO:0004397">
    <property type="term" value="F:histidine ammonia-lyase activity"/>
    <property type="evidence" value="ECO:0007669"/>
    <property type="project" value="UniProtKB-EC"/>
</dbReference>
<dbReference type="EMBL" id="NEDP02005383">
    <property type="protein sequence ID" value="OWF41548.1"/>
    <property type="molecule type" value="Genomic_DNA"/>
</dbReference>
<gene>
    <name evidence="12" type="ORF">KP79_PYT11866</name>
</gene>
<reference evidence="12 13" key="1">
    <citation type="journal article" date="2017" name="Nat. Ecol. Evol.">
        <title>Scallop genome provides insights into evolution of bilaterian karyotype and development.</title>
        <authorList>
            <person name="Wang S."/>
            <person name="Zhang J."/>
            <person name="Jiao W."/>
            <person name="Li J."/>
            <person name="Xun X."/>
            <person name="Sun Y."/>
            <person name="Guo X."/>
            <person name="Huan P."/>
            <person name="Dong B."/>
            <person name="Zhang L."/>
            <person name="Hu X."/>
            <person name="Sun X."/>
            <person name="Wang J."/>
            <person name="Zhao C."/>
            <person name="Wang Y."/>
            <person name="Wang D."/>
            <person name="Huang X."/>
            <person name="Wang R."/>
            <person name="Lv J."/>
            <person name="Li Y."/>
            <person name="Zhang Z."/>
            <person name="Liu B."/>
            <person name="Lu W."/>
            <person name="Hui Y."/>
            <person name="Liang J."/>
            <person name="Zhou Z."/>
            <person name="Hou R."/>
            <person name="Li X."/>
            <person name="Liu Y."/>
            <person name="Li H."/>
            <person name="Ning X."/>
            <person name="Lin Y."/>
            <person name="Zhao L."/>
            <person name="Xing Q."/>
            <person name="Dou J."/>
            <person name="Li Y."/>
            <person name="Mao J."/>
            <person name="Guo H."/>
            <person name="Dou H."/>
            <person name="Li T."/>
            <person name="Mu C."/>
            <person name="Jiang W."/>
            <person name="Fu Q."/>
            <person name="Fu X."/>
            <person name="Miao Y."/>
            <person name="Liu J."/>
            <person name="Yu Q."/>
            <person name="Li R."/>
            <person name="Liao H."/>
            <person name="Li X."/>
            <person name="Kong Y."/>
            <person name="Jiang Z."/>
            <person name="Chourrout D."/>
            <person name="Li R."/>
            <person name="Bao Z."/>
        </authorList>
    </citation>
    <scope>NUCLEOTIDE SEQUENCE [LARGE SCALE GENOMIC DNA]</scope>
    <source>
        <strain evidence="12 13">PY_sf001</strain>
    </source>
</reference>
<dbReference type="CDD" id="cd00332">
    <property type="entry name" value="PAL-HAL"/>
    <property type="match status" value="1"/>
</dbReference>
<feature type="compositionally biased region" description="Basic residues" evidence="10">
    <location>
        <begin position="645"/>
        <end position="656"/>
    </location>
</feature>
<dbReference type="NCBIfam" id="TIGR01225">
    <property type="entry name" value="hutH"/>
    <property type="match status" value="1"/>
</dbReference>
<accession>A0A210PYI6</accession>
<dbReference type="OrthoDB" id="10051290at2759"/>
<evidence type="ECO:0000256" key="8">
    <source>
        <dbReference type="RuleBase" id="RU003954"/>
    </source>
</evidence>
<evidence type="ECO:0000256" key="1">
    <source>
        <dbReference type="ARBA" id="ARBA00005113"/>
    </source>
</evidence>
<dbReference type="STRING" id="6573.A0A210PYI6"/>
<evidence type="ECO:0000256" key="6">
    <source>
        <dbReference type="ARBA" id="ARBA00023239"/>
    </source>
</evidence>
<dbReference type="InterPro" id="IPR022313">
    <property type="entry name" value="Phe/His_NH3-lyase_AS"/>
</dbReference>
<evidence type="ECO:0000256" key="2">
    <source>
        <dbReference type="ARBA" id="ARBA00007238"/>
    </source>
</evidence>
<evidence type="ECO:0000259" key="11">
    <source>
        <dbReference type="Pfam" id="PF12053"/>
    </source>
</evidence>
<dbReference type="InterPro" id="IPR008948">
    <property type="entry name" value="L-Aspartase-like"/>
</dbReference>
<dbReference type="InterPro" id="IPR005921">
    <property type="entry name" value="HutH"/>
</dbReference>
<dbReference type="PANTHER" id="PTHR10362">
    <property type="entry name" value="HISTIDINE AMMONIA-LYASE"/>
    <property type="match status" value="1"/>
</dbReference>
<keyword evidence="6 8" id="KW-0456">Lyase</keyword>
<dbReference type="Gene3D" id="1.20.200.10">
    <property type="entry name" value="Fumarase/aspartase (Central domain)"/>
    <property type="match status" value="1"/>
</dbReference>
<keyword evidence="5 9" id="KW-0369">Histidine metabolism</keyword>
<dbReference type="Pfam" id="PF12053">
    <property type="entry name" value="Par3_HAL_N_term"/>
    <property type="match status" value="1"/>
</dbReference>
<dbReference type="AlphaFoldDB" id="A0A210PYI6"/>
<evidence type="ECO:0000313" key="12">
    <source>
        <dbReference type="EMBL" id="OWF41548.1"/>
    </source>
</evidence>
<evidence type="ECO:0000256" key="7">
    <source>
        <dbReference type="ARBA" id="ARBA00049269"/>
    </source>
</evidence>
<dbReference type="Gene3D" id="3.10.20.90">
    <property type="entry name" value="Phosphatidylinositol 3-kinase Catalytic Subunit, Chain A, domain 1"/>
    <property type="match status" value="1"/>
</dbReference>
<comment type="similarity">
    <text evidence="2 8">Belongs to the PAL/histidase family.</text>
</comment>
<evidence type="ECO:0000256" key="4">
    <source>
        <dbReference type="ARBA" id="ARBA00017271"/>
    </source>
</evidence>
<dbReference type="FunFam" id="1.20.200.10:FF:000003">
    <property type="entry name" value="Histidine ammonia-lyase"/>
    <property type="match status" value="1"/>
</dbReference>
<dbReference type="PROSITE" id="PS00488">
    <property type="entry name" value="PAL_HISTIDASE"/>
    <property type="match status" value="1"/>
</dbReference>
<name>A0A210PYI6_MIZYE</name>
<feature type="domain" description="Par3/HAL N-terminal" evidence="11">
    <location>
        <begin position="1"/>
        <end position="80"/>
    </location>
</feature>
<dbReference type="UniPathway" id="UPA00379">
    <property type="reaction ID" value="UER00549"/>
</dbReference>
<dbReference type="SUPFAM" id="SSF48557">
    <property type="entry name" value="L-aspartase-like"/>
    <property type="match status" value="1"/>
</dbReference>
<dbReference type="Proteomes" id="UP000242188">
    <property type="component" value="Unassembled WGS sequence"/>
</dbReference>
<dbReference type="GO" id="GO:0005737">
    <property type="term" value="C:cytoplasm"/>
    <property type="evidence" value="ECO:0007669"/>
    <property type="project" value="InterPro"/>
</dbReference>
<dbReference type="EC" id="4.3.1.3" evidence="3 9"/>
<evidence type="ECO:0000256" key="9">
    <source>
        <dbReference type="RuleBase" id="RU004479"/>
    </source>
</evidence>
<proteinExistence type="inferred from homology"/>
<evidence type="ECO:0000313" key="13">
    <source>
        <dbReference type="Proteomes" id="UP000242188"/>
    </source>
</evidence>
<dbReference type="FunFam" id="1.10.275.10:FF:000007">
    <property type="entry name" value="Histidine ammonia-lyase"/>
    <property type="match status" value="1"/>
</dbReference>
<dbReference type="InterPro" id="IPR001106">
    <property type="entry name" value="Aromatic_Lyase"/>
</dbReference>
<feature type="region of interest" description="Disordered" evidence="10">
    <location>
        <begin position="631"/>
        <end position="656"/>
    </location>
</feature>
<dbReference type="GO" id="GO:0019556">
    <property type="term" value="P:L-histidine catabolic process to glutamate and formamide"/>
    <property type="evidence" value="ECO:0007669"/>
    <property type="project" value="UniProtKB-UniPathway"/>
</dbReference>
<dbReference type="Pfam" id="PF00221">
    <property type="entry name" value="Lyase_aromatic"/>
    <property type="match status" value="1"/>
</dbReference>
<dbReference type="GO" id="GO:0019557">
    <property type="term" value="P:L-histidine catabolic process to glutamate and formate"/>
    <property type="evidence" value="ECO:0007669"/>
    <property type="project" value="UniProtKB-UniPathway"/>
</dbReference>
<comment type="pathway">
    <text evidence="1 9">Amino-acid degradation; L-histidine degradation into L-glutamate; N-formimidoyl-L-glutamate from L-histidine: step 1/3.</text>
</comment>
<protein>
    <recommendedName>
        <fullName evidence="4 9">Histidine ammonia-lyase</fullName>
        <ecNumber evidence="3 9">4.3.1.3</ecNumber>
    </recommendedName>
</protein>
<organism evidence="12 13">
    <name type="scientific">Mizuhopecten yessoensis</name>
    <name type="common">Japanese scallop</name>
    <name type="synonym">Patinopecten yessoensis</name>
    <dbReference type="NCBI Taxonomy" id="6573"/>
    <lineage>
        <taxon>Eukaryota</taxon>
        <taxon>Metazoa</taxon>
        <taxon>Spiralia</taxon>
        <taxon>Lophotrochozoa</taxon>
        <taxon>Mollusca</taxon>
        <taxon>Bivalvia</taxon>
        <taxon>Autobranchia</taxon>
        <taxon>Pteriomorphia</taxon>
        <taxon>Pectinida</taxon>
        <taxon>Pectinoidea</taxon>
        <taxon>Pectinidae</taxon>
        <taxon>Mizuhopecten</taxon>
    </lineage>
</organism>
<dbReference type="NCBIfam" id="NF006871">
    <property type="entry name" value="PRK09367.1"/>
    <property type="match status" value="1"/>
</dbReference>
<sequence>MKLSVRVHGDWFAVPCKGSEKVNWLGEESLRRYYKSKCNTGHAEETVFEVRKAKGGAILDPDDSIRDVLDDSDFVTIVLESDMSSPATGPAEPVYWEEKIPKESVQVAKEVMSLDGNSLSTDDLVRLGKGYYSIKLTVESEQKVNKARKLLEDIISSNKVVYGITTGFGKFANTIIERSKLIELQENLIRSHAAGVGPPLTPERTRMVLALRINVLAKGFSGISMDTLQKYIAAFNASCLPFVPEKGTVGASGDLAPLSHLALGMMGEGKMWSPKSGWADAKYVLEFNGLEPVKLGPKEGIALINGTQLIAGLGSEAVERAEAIARQADIVAAFTLDVLKGTTRAFDSNIHEVRPHKGQIKVARRLRSLLHSETHPSEIAASHRFCDKVQDAYTLRCCPQVHGIVNDTIEFVKGILTTEINSATDNPMVFADIEEIISGGNFHGEYPAKALDYLAIGVHELANMSERRIERLVNPAYSELPAFLTPDGGLNSGFMIAHCTAASLVSENKVLCHPASVDSLTTSAGTEDHVSMGGFAARKCLRVVEHVEQVLAIELLAACQAIEFLRPLKSTPPLEEVYKLVRTKVGPWDKDRYMTPDIESVTKMLQEEQVWRKAKPMMDNYHSLQSIETRVFSPTTSGPDAPPPAKRRKTSSMSRR</sequence>
<comment type="catalytic activity">
    <reaction evidence="7 9">
        <text>L-histidine = trans-urocanate + NH4(+)</text>
        <dbReference type="Rhea" id="RHEA:21232"/>
        <dbReference type="ChEBI" id="CHEBI:17771"/>
        <dbReference type="ChEBI" id="CHEBI:28938"/>
        <dbReference type="ChEBI" id="CHEBI:57595"/>
        <dbReference type="EC" id="4.3.1.3"/>
    </reaction>
</comment>
<dbReference type="Gene3D" id="1.10.275.10">
    <property type="entry name" value="Fumarase/aspartase (N-terminal domain)"/>
    <property type="match status" value="1"/>
</dbReference>
<evidence type="ECO:0000256" key="3">
    <source>
        <dbReference type="ARBA" id="ARBA00012994"/>
    </source>
</evidence>